<evidence type="ECO:0000313" key="3">
    <source>
        <dbReference type="Proteomes" id="UP001642900"/>
    </source>
</evidence>
<organism evidence="2 3">
    <name type="scientific">Allomesorhizobium camelthorni</name>
    <dbReference type="NCBI Taxonomy" id="475069"/>
    <lineage>
        <taxon>Bacteria</taxon>
        <taxon>Pseudomonadati</taxon>
        <taxon>Pseudomonadota</taxon>
        <taxon>Alphaproteobacteria</taxon>
        <taxon>Hyphomicrobiales</taxon>
        <taxon>Phyllobacteriaceae</taxon>
        <taxon>Allomesorhizobium</taxon>
    </lineage>
</organism>
<dbReference type="Proteomes" id="UP001642900">
    <property type="component" value="Unassembled WGS sequence"/>
</dbReference>
<protein>
    <submittedName>
        <fullName evidence="2">Glycosyltransferase family 4 protein</fullName>
    </submittedName>
</protein>
<dbReference type="EMBL" id="JAAKZF010000049">
    <property type="protein sequence ID" value="NGO54321.1"/>
    <property type="molecule type" value="Genomic_DNA"/>
</dbReference>
<feature type="domain" description="Glycosyl transferase family 1" evidence="1">
    <location>
        <begin position="159"/>
        <end position="312"/>
    </location>
</feature>
<gene>
    <name evidence="2" type="ORF">G6N73_24850</name>
</gene>
<dbReference type="AlphaFoldDB" id="A0A6G4WHT3"/>
<comment type="caution">
    <text evidence="2">The sequence shown here is derived from an EMBL/GenBank/DDBJ whole genome shotgun (WGS) entry which is preliminary data.</text>
</comment>
<evidence type="ECO:0000313" key="2">
    <source>
        <dbReference type="EMBL" id="NGO54321.1"/>
    </source>
</evidence>
<keyword evidence="3" id="KW-1185">Reference proteome</keyword>
<dbReference type="SUPFAM" id="SSF53756">
    <property type="entry name" value="UDP-Glycosyltransferase/glycogen phosphorylase"/>
    <property type="match status" value="1"/>
</dbReference>
<evidence type="ECO:0000259" key="1">
    <source>
        <dbReference type="Pfam" id="PF00534"/>
    </source>
</evidence>
<dbReference type="PANTHER" id="PTHR12526:SF630">
    <property type="entry name" value="GLYCOSYLTRANSFERASE"/>
    <property type="match status" value="1"/>
</dbReference>
<sequence>MLAHHRLELGDRVDVIAVNAPTADSFFPYEDAITIHALGGDSRGRLDGNLIRLRRLRQRLQMLQPQLVISFLTKINAMVGIATIGLDTSTIMSERNNFTAQQMHPAWRLLSRAFVGRAANLVMQTEPARASLPNRLKRRAVVIPNPVTPTPVNGRTQREHPKFVAVGRLERQKGFDLLLEAFARAADKLPSASLTIFGDGPERPALKCLAERLGISDRLIMPGTTRTPQEWLEAGSIFVLSSRFEGFPNVLLEALLTGMATVSFDCPWGPSEIFRNEEGYPLVPAADVDALASALVRVATDPETKRRLENMGPRVAARFSESSVFAQWDGLIDRTVTH</sequence>
<reference evidence="2 3" key="1">
    <citation type="submission" date="2020-02" db="EMBL/GenBank/DDBJ databases">
        <title>Genome sequence of strain CCNWXJ40-4.</title>
        <authorList>
            <person name="Gao J."/>
            <person name="Sun J."/>
        </authorList>
    </citation>
    <scope>NUCLEOTIDE SEQUENCE [LARGE SCALE GENOMIC DNA]</scope>
    <source>
        <strain evidence="2 3">CCNWXJ 40-4</strain>
    </source>
</reference>
<proteinExistence type="predicted"/>
<dbReference type="InterPro" id="IPR001296">
    <property type="entry name" value="Glyco_trans_1"/>
</dbReference>
<name>A0A6G4WHT3_9HYPH</name>
<dbReference type="Gene3D" id="3.40.50.2000">
    <property type="entry name" value="Glycogen Phosphorylase B"/>
    <property type="match status" value="2"/>
</dbReference>
<dbReference type="Pfam" id="PF00534">
    <property type="entry name" value="Glycos_transf_1"/>
    <property type="match status" value="1"/>
</dbReference>
<accession>A0A6G4WHT3</accession>
<dbReference type="PANTHER" id="PTHR12526">
    <property type="entry name" value="GLYCOSYLTRANSFERASE"/>
    <property type="match status" value="1"/>
</dbReference>